<evidence type="ECO:0000256" key="8">
    <source>
        <dbReference type="HAMAP-Rule" id="MF_01895"/>
    </source>
</evidence>
<dbReference type="HAMAP" id="MF_01895">
    <property type="entry name" value="RNase_R"/>
    <property type="match status" value="1"/>
</dbReference>
<dbReference type="Pfam" id="PF08206">
    <property type="entry name" value="OB_RNB"/>
    <property type="match status" value="1"/>
</dbReference>
<accession>A0ABW4BNK8</accession>
<dbReference type="InterPro" id="IPR004476">
    <property type="entry name" value="RNase_II/RNase_R"/>
</dbReference>
<dbReference type="InterPro" id="IPR011805">
    <property type="entry name" value="RNase_R"/>
</dbReference>
<evidence type="ECO:0000256" key="1">
    <source>
        <dbReference type="ARBA" id="ARBA00001849"/>
    </source>
</evidence>
<dbReference type="InterPro" id="IPR001900">
    <property type="entry name" value="RNase_II/R"/>
</dbReference>
<dbReference type="EMBL" id="JBHTOH010000038">
    <property type="protein sequence ID" value="MFD1411248.1"/>
    <property type="molecule type" value="Genomic_DNA"/>
</dbReference>
<evidence type="ECO:0000256" key="9">
    <source>
        <dbReference type="SAM" id="MobiDB-lite"/>
    </source>
</evidence>
<evidence type="ECO:0000313" key="11">
    <source>
        <dbReference type="EMBL" id="MFD1411248.1"/>
    </source>
</evidence>
<dbReference type="Pfam" id="PF00773">
    <property type="entry name" value="RNB"/>
    <property type="match status" value="1"/>
</dbReference>
<dbReference type="InterPro" id="IPR003029">
    <property type="entry name" value="S1_domain"/>
</dbReference>
<evidence type="ECO:0000259" key="10">
    <source>
        <dbReference type="PROSITE" id="PS50126"/>
    </source>
</evidence>
<evidence type="ECO:0000256" key="5">
    <source>
        <dbReference type="ARBA" id="ARBA00022801"/>
    </source>
</evidence>
<dbReference type="SMART" id="SM00955">
    <property type="entry name" value="RNB"/>
    <property type="match status" value="1"/>
</dbReference>
<comment type="subcellular location">
    <subcellularLocation>
        <location evidence="2 8">Cytoplasm</location>
    </subcellularLocation>
</comment>
<dbReference type="InterPro" id="IPR012340">
    <property type="entry name" value="NA-bd_OB-fold"/>
</dbReference>
<dbReference type="EC" id="3.1.13.1" evidence="8"/>
<dbReference type="InterPro" id="IPR050180">
    <property type="entry name" value="RNR_Ribonuclease"/>
</dbReference>
<dbReference type="InterPro" id="IPR040476">
    <property type="entry name" value="CSD2"/>
</dbReference>
<reference evidence="12" key="1">
    <citation type="journal article" date="2019" name="Int. J. Syst. Evol. Microbiol.">
        <title>The Global Catalogue of Microorganisms (GCM) 10K type strain sequencing project: providing services to taxonomists for standard genome sequencing and annotation.</title>
        <authorList>
            <consortium name="The Broad Institute Genomics Platform"/>
            <consortium name="The Broad Institute Genome Sequencing Center for Infectious Disease"/>
            <person name="Wu L."/>
            <person name="Ma J."/>
        </authorList>
    </citation>
    <scope>NUCLEOTIDE SEQUENCE [LARGE SCALE GENOMIC DNA]</scope>
    <source>
        <strain evidence="12">CCM 8937</strain>
    </source>
</reference>
<dbReference type="PANTHER" id="PTHR23355">
    <property type="entry name" value="RIBONUCLEASE"/>
    <property type="match status" value="1"/>
</dbReference>
<comment type="function">
    <text evidence="8">3'-5' exoribonuclease that releases 5'-nucleoside monophosphates and is involved in maturation of structured RNAs.</text>
</comment>
<dbReference type="Pfam" id="PF00575">
    <property type="entry name" value="S1"/>
    <property type="match status" value="1"/>
</dbReference>
<dbReference type="CDD" id="cd04471">
    <property type="entry name" value="S1_RNase_R"/>
    <property type="match status" value="1"/>
</dbReference>
<evidence type="ECO:0000313" key="12">
    <source>
        <dbReference type="Proteomes" id="UP001597191"/>
    </source>
</evidence>
<evidence type="ECO:0000256" key="3">
    <source>
        <dbReference type="ARBA" id="ARBA00022490"/>
    </source>
</evidence>
<dbReference type="Proteomes" id="UP001597191">
    <property type="component" value="Unassembled WGS sequence"/>
</dbReference>
<dbReference type="InterPro" id="IPR022966">
    <property type="entry name" value="RNase_II/R_CS"/>
</dbReference>
<dbReference type="Pfam" id="PF17876">
    <property type="entry name" value="CSD2"/>
    <property type="match status" value="1"/>
</dbReference>
<keyword evidence="4 8" id="KW-0540">Nuclease</keyword>
<evidence type="ECO:0000256" key="4">
    <source>
        <dbReference type="ARBA" id="ARBA00022722"/>
    </source>
</evidence>
<dbReference type="NCBIfam" id="TIGR00358">
    <property type="entry name" value="3_prime_RNase"/>
    <property type="match status" value="1"/>
</dbReference>
<dbReference type="RefSeq" id="WP_125647534.1">
    <property type="nucleotide sequence ID" value="NZ_JBHTOH010000038.1"/>
</dbReference>
<name>A0ABW4BNK8_9LACO</name>
<dbReference type="PROSITE" id="PS01175">
    <property type="entry name" value="RIBONUCLEASE_II"/>
    <property type="match status" value="1"/>
</dbReference>
<dbReference type="InterPro" id="IPR013223">
    <property type="entry name" value="RNase_B_OB_dom"/>
</dbReference>
<keyword evidence="3 8" id="KW-0963">Cytoplasm</keyword>
<dbReference type="PANTHER" id="PTHR23355:SF9">
    <property type="entry name" value="DIS3-LIKE EXONUCLEASE 2"/>
    <property type="match status" value="1"/>
</dbReference>
<dbReference type="SMART" id="SM00316">
    <property type="entry name" value="S1"/>
    <property type="match status" value="1"/>
</dbReference>
<gene>
    <name evidence="8 11" type="primary">rnr</name>
    <name evidence="11" type="ORF">ACFQ4R_06495</name>
</gene>
<keyword evidence="5 8" id="KW-0378">Hydrolase</keyword>
<feature type="compositionally biased region" description="Polar residues" evidence="9">
    <location>
        <begin position="737"/>
        <end position="751"/>
    </location>
</feature>
<feature type="domain" description="S1 motif" evidence="10">
    <location>
        <begin position="646"/>
        <end position="726"/>
    </location>
</feature>
<keyword evidence="6 8" id="KW-0269">Exonuclease</keyword>
<comment type="caution">
    <text evidence="11">The sequence shown here is derived from an EMBL/GenBank/DDBJ whole genome shotgun (WGS) entry which is preliminary data.</text>
</comment>
<comment type="catalytic activity">
    <reaction evidence="1 8">
        <text>Exonucleolytic cleavage in the 3'- to 5'-direction to yield nucleoside 5'-phosphates.</text>
        <dbReference type="EC" id="3.1.13.1"/>
    </reaction>
</comment>
<protein>
    <recommendedName>
        <fullName evidence="8">Ribonuclease R</fullName>
        <shortName evidence="8">RNase R</shortName>
        <ecNumber evidence="8">3.1.13.1</ecNumber>
    </recommendedName>
</protein>
<comment type="similarity">
    <text evidence="8">Belongs to the RNR ribonuclease family. RNase R subfamily.</text>
</comment>
<dbReference type="NCBIfam" id="TIGR02063">
    <property type="entry name" value="RNase_R"/>
    <property type="match status" value="1"/>
</dbReference>
<dbReference type="SUPFAM" id="SSF50249">
    <property type="entry name" value="Nucleic acid-binding proteins"/>
    <property type="match status" value="4"/>
</dbReference>
<organism evidence="11 12">
    <name type="scientific">Lapidilactobacillus gannanensis</name>
    <dbReference type="NCBI Taxonomy" id="2486002"/>
    <lineage>
        <taxon>Bacteria</taxon>
        <taxon>Bacillati</taxon>
        <taxon>Bacillota</taxon>
        <taxon>Bacilli</taxon>
        <taxon>Lactobacillales</taxon>
        <taxon>Lactobacillaceae</taxon>
        <taxon>Lapidilactobacillus</taxon>
    </lineage>
</organism>
<evidence type="ECO:0000256" key="7">
    <source>
        <dbReference type="ARBA" id="ARBA00022884"/>
    </source>
</evidence>
<dbReference type="GO" id="GO:0008859">
    <property type="term" value="F:exoribonuclease II activity"/>
    <property type="evidence" value="ECO:0007669"/>
    <property type="project" value="UniProtKB-EC"/>
</dbReference>
<sequence>MKNDDYLTAEVLEVFRANPNRKYAVQDINDILKLNGANSFKRVVRILATLEGENAISVNEGGRFKLTPTSEEVTGRFAANDKGFGFVRIEADPDSKEEIPDVFVPKQKTAHALQGDTVKVKLVKAANPWNGRGPEGEVEEIVEHGLTQLVGEFVPYSDQQIKKTNLLGSVRSHDKKFAAYPVYIRDTGIHPQAGDMVQVEITEYPSDAFPTRMLGIAMATLGNKNDPGVDIMTIVYQHGIRTEFPEDVLAQSEQIPDELLPQDWANRRDITDQQVVTIDGDDSKDFDDAVTVWQLPNGHYHLGVHIADVSHYVTEDSPLDKEAYARGTSTYLTDRVLPMLPFRLSNGICSLNPNENRLALTCDMEIDDQGQVVKHEIYPSVIRSKARLTYNNVNKILTDHDPQLTAEYEHLVPMLTQMAALHKILFDKRHRRGAIDFEETEAQIKVDEKGWPIDIVLRDRGLSERMIESFMLAANETVAEHFSREHVPFLYRVHETPDAEKVKSFFEFVSAFGIVGHGKADNIKPIELQQALAKVAGTPEEMVVTTMLLRSMKQAHYSTEQLGHFGIGADYYTHFTSPIRRYPDLIVHRLIHSYATVGKTEANQEKWTEKLPDIATYTSEQERRSIDTERDVDDLKKAQYMMSKVGQEFNGVIASVLKFGMFVSLDNTVEGLIHISNLRDDYYDYDEKQMTLTGAKTHTIFKIGQEIKIKVLRADPDQGQIDFIIAGQDTPADFTDQKSSTAPKKTNSQPRHNNKYERHNNNGNSNGRRPQKNRR</sequence>
<proteinExistence type="inferred from homology"/>
<dbReference type="Gene3D" id="2.40.50.140">
    <property type="entry name" value="Nucleic acid-binding proteins"/>
    <property type="match status" value="2"/>
</dbReference>
<dbReference type="PROSITE" id="PS50126">
    <property type="entry name" value="S1"/>
    <property type="match status" value="1"/>
</dbReference>
<evidence type="ECO:0000256" key="6">
    <source>
        <dbReference type="ARBA" id="ARBA00022839"/>
    </source>
</evidence>
<keyword evidence="12" id="KW-1185">Reference proteome</keyword>
<evidence type="ECO:0000256" key="2">
    <source>
        <dbReference type="ARBA" id="ARBA00004496"/>
    </source>
</evidence>
<feature type="region of interest" description="Disordered" evidence="9">
    <location>
        <begin position="731"/>
        <end position="775"/>
    </location>
</feature>
<keyword evidence="7 8" id="KW-0694">RNA-binding</keyword>